<feature type="binding site" evidence="1">
    <location>
        <position position="285"/>
    </location>
    <ligand>
        <name>substrate</name>
    </ligand>
</feature>
<organism evidence="4 5">
    <name type="scientific">Pseudoclavibacter caeni</name>
    <dbReference type="NCBI Taxonomy" id="908846"/>
    <lineage>
        <taxon>Bacteria</taxon>
        <taxon>Bacillati</taxon>
        <taxon>Actinomycetota</taxon>
        <taxon>Actinomycetes</taxon>
        <taxon>Micrococcales</taxon>
        <taxon>Microbacteriaceae</taxon>
        <taxon>Pseudoclavibacter</taxon>
    </lineage>
</organism>
<feature type="binding site" evidence="1">
    <location>
        <position position="38"/>
    </location>
    <ligand>
        <name>Mg(2+)</name>
        <dbReference type="ChEBI" id="CHEBI:18420"/>
        <label>4</label>
    </ligand>
</feature>
<dbReference type="CDD" id="cd02194">
    <property type="entry name" value="ThiL"/>
    <property type="match status" value="1"/>
</dbReference>
<feature type="binding site" evidence="1">
    <location>
        <position position="233"/>
    </location>
    <ligand>
        <name>ATP</name>
        <dbReference type="ChEBI" id="CHEBI:30616"/>
    </ligand>
</feature>
<keyword evidence="1" id="KW-0479">Metal-binding</keyword>
<feature type="binding site" evidence="1">
    <location>
        <position position="54"/>
    </location>
    <ligand>
        <name>Mg(2+)</name>
        <dbReference type="ChEBI" id="CHEBI:18420"/>
        <label>1</label>
    </ligand>
</feature>
<feature type="domain" description="PurM-like C-terminal" evidence="3">
    <location>
        <begin position="161"/>
        <end position="297"/>
    </location>
</feature>
<dbReference type="InterPro" id="IPR036676">
    <property type="entry name" value="PurM-like_C_sf"/>
</dbReference>
<dbReference type="Pfam" id="PF00586">
    <property type="entry name" value="AIRS"/>
    <property type="match status" value="1"/>
</dbReference>
<dbReference type="NCBIfam" id="TIGR01379">
    <property type="entry name" value="thiL"/>
    <property type="match status" value="1"/>
</dbReference>
<keyword evidence="1 4" id="KW-0418">Kinase</keyword>
<dbReference type="GO" id="GO:0005524">
    <property type="term" value="F:ATP binding"/>
    <property type="evidence" value="ECO:0007669"/>
    <property type="project" value="UniProtKB-UniRule"/>
</dbReference>
<dbReference type="SUPFAM" id="SSF56042">
    <property type="entry name" value="PurM C-terminal domain-like"/>
    <property type="match status" value="1"/>
</dbReference>
<feature type="domain" description="PurM-like N-terminal" evidence="2">
    <location>
        <begin position="37"/>
        <end position="150"/>
    </location>
</feature>
<dbReference type="RefSeq" id="WP_158035808.1">
    <property type="nucleotide sequence ID" value="NZ_BAAAZV010000003.1"/>
</dbReference>
<feature type="binding site" evidence="1">
    <location>
        <position position="84"/>
    </location>
    <ligand>
        <name>Mg(2+)</name>
        <dbReference type="ChEBI" id="CHEBI:18420"/>
        <label>4</label>
    </ligand>
</feature>
<evidence type="ECO:0000259" key="2">
    <source>
        <dbReference type="Pfam" id="PF00586"/>
    </source>
</evidence>
<dbReference type="GO" id="GO:0009229">
    <property type="term" value="P:thiamine diphosphate biosynthetic process"/>
    <property type="evidence" value="ECO:0007669"/>
    <property type="project" value="UniProtKB-UniRule"/>
</dbReference>
<feature type="binding site" evidence="1">
    <location>
        <position position="84"/>
    </location>
    <ligand>
        <name>Mg(2+)</name>
        <dbReference type="ChEBI" id="CHEBI:18420"/>
        <label>3</label>
    </ligand>
</feature>
<dbReference type="InterPro" id="IPR010918">
    <property type="entry name" value="PurM-like_C_dom"/>
</dbReference>
<feature type="binding site" evidence="1">
    <location>
        <position position="62"/>
    </location>
    <ligand>
        <name>substrate</name>
    </ligand>
</feature>
<comment type="miscellaneous">
    <text evidence="1">Reaction mechanism of ThiL seems to utilize a direct, inline transfer of the gamma-phosphate of ATP to TMP rather than a phosphorylated enzyme intermediate.</text>
</comment>
<dbReference type="EMBL" id="WBKA01000002">
    <property type="protein sequence ID" value="KAB1632886.1"/>
    <property type="molecule type" value="Genomic_DNA"/>
</dbReference>
<keyword evidence="1" id="KW-0784">Thiamine biosynthesis</keyword>
<proteinExistence type="inferred from homology"/>
<feature type="binding site" evidence="1">
    <location>
        <position position="84"/>
    </location>
    <ligand>
        <name>Mg(2+)</name>
        <dbReference type="ChEBI" id="CHEBI:18420"/>
        <label>2</label>
    </ligand>
</feature>
<gene>
    <name evidence="1 4" type="primary">thiL</name>
    <name evidence="4" type="ORF">F8O02_03215</name>
</gene>
<reference evidence="4 5" key="1">
    <citation type="submission" date="2019-09" db="EMBL/GenBank/DDBJ databases">
        <title>Phylogeny of genus Pseudoclavibacter and closely related genus.</title>
        <authorList>
            <person name="Li Y."/>
        </authorList>
    </citation>
    <scope>NUCLEOTIDE SEQUENCE [LARGE SCALE GENOMIC DNA]</scope>
    <source>
        <strain evidence="4 5">JCM 16921</strain>
    </source>
</reference>
<feature type="binding site" evidence="1">
    <location>
        <position position="55"/>
    </location>
    <ligand>
        <name>Mg(2+)</name>
        <dbReference type="ChEBI" id="CHEBI:18420"/>
        <label>2</label>
    </ligand>
</feature>
<feature type="binding site" evidence="1">
    <location>
        <position position="231"/>
    </location>
    <ligand>
        <name>Mg(2+)</name>
        <dbReference type="ChEBI" id="CHEBI:18420"/>
        <label>3</label>
    </ligand>
</feature>
<feature type="binding site" evidence="1">
    <location>
        <position position="329"/>
    </location>
    <ligand>
        <name>substrate</name>
    </ligand>
</feature>
<feature type="binding site" evidence="1">
    <location>
        <position position="157"/>
    </location>
    <ligand>
        <name>ATP</name>
        <dbReference type="ChEBI" id="CHEBI:30616"/>
    </ligand>
</feature>
<comment type="catalytic activity">
    <reaction evidence="1">
        <text>thiamine phosphate + ATP = thiamine diphosphate + ADP</text>
        <dbReference type="Rhea" id="RHEA:15913"/>
        <dbReference type="ChEBI" id="CHEBI:30616"/>
        <dbReference type="ChEBI" id="CHEBI:37575"/>
        <dbReference type="ChEBI" id="CHEBI:58937"/>
        <dbReference type="ChEBI" id="CHEBI:456216"/>
        <dbReference type="EC" id="2.7.4.16"/>
    </reaction>
</comment>
<dbReference type="AlphaFoldDB" id="A0A7C8FJ14"/>
<dbReference type="GO" id="GO:0000287">
    <property type="term" value="F:magnesium ion binding"/>
    <property type="evidence" value="ECO:0007669"/>
    <property type="project" value="UniProtKB-UniRule"/>
</dbReference>
<dbReference type="PANTHER" id="PTHR30270">
    <property type="entry name" value="THIAMINE-MONOPHOSPHATE KINASE"/>
    <property type="match status" value="1"/>
</dbReference>
<comment type="caution">
    <text evidence="4">The sequence shown here is derived from an EMBL/GenBank/DDBJ whole genome shotgun (WGS) entry which is preliminary data.</text>
</comment>
<keyword evidence="5" id="KW-1185">Reference proteome</keyword>
<dbReference type="Gene3D" id="3.30.1330.10">
    <property type="entry name" value="PurM-like, N-terminal domain"/>
    <property type="match status" value="1"/>
</dbReference>
<dbReference type="InterPro" id="IPR006283">
    <property type="entry name" value="ThiL-like"/>
</dbReference>
<protein>
    <recommendedName>
        <fullName evidence="1">Thiamine-monophosphate kinase</fullName>
        <shortName evidence="1">TMP kinase</shortName>
        <shortName evidence="1">Thiamine-phosphate kinase</shortName>
        <ecNumber evidence="1">2.7.4.16</ecNumber>
    </recommendedName>
</protein>
<name>A0A7C8FJ14_9MICO</name>
<feature type="binding site" evidence="1">
    <location>
        <begin position="133"/>
        <end position="134"/>
    </location>
    <ligand>
        <name>ATP</name>
        <dbReference type="ChEBI" id="CHEBI:30616"/>
    </ligand>
</feature>
<dbReference type="Pfam" id="PF02769">
    <property type="entry name" value="AIRS_C"/>
    <property type="match status" value="1"/>
</dbReference>
<comment type="caution">
    <text evidence="1">Lacks conserved residue(s) required for the propagation of feature annotation.</text>
</comment>
<dbReference type="OrthoDB" id="9802811at2"/>
<dbReference type="GO" id="GO:0009030">
    <property type="term" value="F:thiamine-phosphate kinase activity"/>
    <property type="evidence" value="ECO:0007669"/>
    <property type="project" value="UniProtKB-UniRule"/>
</dbReference>
<dbReference type="PANTHER" id="PTHR30270:SF0">
    <property type="entry name" value="THIAMINE-MONOPHOSPHATE KINASE"/>
    <property type="match status" value="1"/>
</dbReference>
<feature type="binding site" evidence="1">
    <location>
        <position position="53"/>
    </location>
    <ligand>
        <name>Mg(2+)</name>
        <dbReference type="ChEBI" id="CHEBI:18420"/>
        <label>4</label>
    </ligand>
</feature>
<dbReference type="EC" id="2.7.4.16" evidence="1"/>
<feature type="binding site" evidence="1">
    <location>
        <position position="234"/>
    </location>
    <ligand>
        <name>Mg(2+)</name>
        <dbReference type="ChEBI" id="CHEBI:18420"/>
        <label>5</label>
    </ligand>
</feature>
<feature type="binding site" evidence="1">
    <location>
        <position position="134"/>
    </location>
    <ligand>
        <name>Mg(2+)</name>
        <dbReference type="ChEBI" id="CHEBI:18420"/>
        <label>1</label>
    </ligand>
</feature>
<accession>A0A7C8FJ14</accession>
<evidence type="ECO:0000256" key="1">
    <source>
        <dbReference type="HAMAP-Rule" id="MF_02128"/>
    </source>
</evidence>
<comment type="similarity">
    <text evidence="1">Belongs to the thiamine-monophosphate kinase family.</text>
</comment>
<dbReference type="InterPro" id="IPR036921">
    <property type="entry name" value="PurM-like_N_sf"/>
</dbReference>
<dbReference type="PIRSF" id="PIRSF005303">
    <property type="entry name" value="Thiam_monoph_kin"/>
    <property type="match status" value="1"/>
</dbReference>
<comment type="pathway">
    <text evidence="1">Cofactor biosynthesis; thiamine diphosphate biosynthesis; thiamine diphosphate from thiamine phosphate: step 1/1.</text>
</comment>
<dbReference type="GO" id="GO:0009228">
    <property type="term" value="P:thiamine biosynthetic process"/>
    <property type="evidence" value="ECO:0007669"/>
    <property type="project" value="UniProtKB-KW"/>
</dbReference>
<dbReference type="SUPFAM" id="SSF55326">
    <property type="entry name" value="PurM N-terminal domain-like"/>
    <property type="match status" value="1"/>
</dbReference>
<evidence type="ECO:0000313" key="5">
    <source>
        <dbReference type="Proteomes" id="UP000481339"/>
    </source>
</evidence>
<dbReference type="Proteomes" id="UP000481339">
    <property type="component" value="Unassembled WGS sequence"/>
</dbReference>
<dbReference type="HAMAP" id="MF_02128">
    <property type="entry name" value="TMP_kinase"/>
    <property type="match status" value="1"/>
</dbReference>
<feature type="binding site" evidence="1">
    <location>
        <position position="55"/>
    </location>
    <ligand>
        <name>Mg(2+)</name>
        <dbReference type="ChEBI" id="CHEBI:18420"/>
        <label>1</label>
    </ligand>
</feature>
<keyword evidence="1" id="KW-0067">ATP-binding</keyword>
<keyword evidence="1" id="KW-0460">Magnesium</keyword>
<keyword evidence="1" id="KW-0547">Nucleotide-binding</keyword>
<feature type="binding site" evidence="1">
    <location>
        <position position="38"/>
    </location>
    <ligand>
        <name>Mg(2+)</name>
        <dbReference type="ChEBI" id="CHEBI:18420"/>
        <label>3</label>
    </ligand>
</feature>
<sequence>MKVSLGTRLDELAEEQLVAILRQAYPTGAHPTEVADDDAAVATIARGSRLVTSTDLLVEHEDFVLPEFTPYDVGWKTAAVNLSDIAAMGARPTGLLMTLGIPRDRTVADLVGWGRGVRDAVATLAPGVSVWGGDLSASRLVISAATSTGEVEIPVTRAGAEPGDVVAYAGRLGFAAAGLRILLGERAGDPDLRGLERTGTIREAIDAQLRPRPPIALGAAAAVAGVHALIDVSDGLARDGARLARSSGVTLDLVSGALAGRCADLGWARHTLNIDPWELVMAGGEDYGLLAVFAPDARPPEGFEVLGAVVERGEHGVLLSGRPTEYLGFDHFAGR</sequence>
<dbReference type="UniPathway" id="UPA00060">
    <property type="reaction ID" value="UER00142"/>
</dbReference>
<comment type="function">
    <text evidence="1">Catalyzes the ATP-dependent phosphorylation of thiamine-monophosphate (TMP) to form thiamine-pyrophosphate (TPP), the active form of vitamin B1.</text>
</comment>
<evidence type="ECO:0000259" key="3">
    <source>
        <dbReference type="Pfam" id="PF02769"/>
    </source>
</evidence>
<keyword evidence="1 4" id="KW-0808">Transferase</keyword>
<dbReference type="Gene3D" id="3.90.650.10">
    <property type="entry name" value="PurM-like C-terminal domain"/>
    <property type="match status" value="1"/>
</dbReference>
<dbReference type="InterPro" id="IPR016188">
    <property type="entry name" value="PurM-like_N"/>
</dbReference>
<evidence type="ECO:0000313" key="4">
    <source>
        <dbReference type="EMBL" id="KAB1632886.1"/>
    </source>
</evidence>